<dbReference type="CDD" id="cd01428">
    <property type="entry name" value="ADK"/>
    <property type="match status" value="1"/>
</dbReference>
<comment type="caution">
    <text evidence="7">The sequence shown here is derived from an EMBL/GenBank/DDBJ whole genome shotgun (WGS) entry which is preliminary data.</text>
</comment>
<dbReference type="Proteomes" id="UP000076078">
    <property type="component" value="Unassembled WGS sequence"/>
</dbReference>
<evidence type="ECO:0000256" key="5">
    <source>
        <dbReference type="SAM" id="Coils"/>
    </source>
</evidence>
<feature type="region of interest" description="Disordered" evidence="6">
    <location>
        <begin position="60"/>
        <end position="82"/>
    </location>
</feature>
<dbReference type="OrthoDB" id="248923at2759"/>
<dbReference type="InParanoid" id="A0A151ZFW4"/>
<dbReference type="PROSITE" id="PS00113">
    <property type="entry name" value="ADENYLATE_KINASE"/>
    <property type="match status" value="1"/>
</dbReference>
<dbReference type="GO" id="GO:0006139">
    <property type="term" value="P:nucleobase-containing compound metabolic process"/>
    <property type="evidence" value="ECO:0007669"/>
    <property type="project" value="InterPro"/>
</dbReference>
<dbReference type="InterPro" id="IPR000850">
    <property type="entry name" value="Adenylat/UMP-CMP_kin"/>
</dbReference>
<name>A0A151ZFW4_TIELA</name>
<comment type="similarity">
    <text evidence="4">Belongs to the adenylate kinase family.</text>
</comment>
<dbReference type="EMBL" id="LODT01000028">
    <property type="protein sequence ID" value="KYQ92817.1"/>
    <property type="molecule type" value="Genomic_DNA"/>
</dbReference>
<evidence type="ECO:0000256" key="3">
    <source>
        <dbReference type="ARBA" id="ARBA00022777"/>
    </source>
</evidence>
<dbReference type="InterPro" id="IPR033690">
    <property type="entry name" value="Adenylat_kinase_CS"/>
</dbReference>
<organism evidence="7 8">
    <name type="scientific">Tieghemostelium lacteum</name>
    <name type="common">Slime mold</name>
    <name type="synonym">Dictyostelium lacteum</name>
    <dbReference type="NCBI Taxonomy" id="361077"/>
    <lineage>
        <taxon>Eukaryota</taxon>
        <taxon>Amoebozoa</taxon>
        <taxon>Evosea</taxon>
        <taxon>Eumycetozoa</taxon>
        <taxon>Dictyostelia</taxon>
        <taxon>Dictyosteliales</taxon>
        <taxon>Raperosteliaceae</taxon>
        <taxon>Tieghemostelium</taxon>
    </lineage>
</organism>
<dbReference type="STRING" id="361077.A0A151ZFW4"/>
<dbReference type="GO" id="GO:0005524">
    <property type="term" value="F:ATP binding"/>
    <property type="evidence" value="ECO:0007669"/>
    <property type="project" value="InterPro"/>
</dbReference>
<evidence type="ECO:0000256" key="4">
    <source>
        <dbReference type="RuleBase" id="RU003330"/>
    </source>
</evidence>
<evidence type="ECO:0000256" key="6">
    <source>
        <dbReference type="SAM" id="MobiDB-lite"/>
    </source>
</evidence>
<protein>
    <submittedName>
        <fullName evidence="7">Adenylate kinase</fullName>
    </submittedName>
</protein>
<dbReference type="InterPro" id="IPR027417">
    <property type="entry name" value="P-loop_NTPase"/>
</dbReference>
<keyword evidence="8" id="KW-1185">Reference proteome</keyword>
<accession>A0A151ZFW4</accession>
<reference evidence="7 8" key="1">
    <citation type="submission" date="2015-12" db="EMBL/GenBank/DDBJ databases">
        <title>Dictyostelia acquired genes for synthesis and detection of signals that induce cell-type specialization by lateral gene transfer from prokaryotes.</title>
        <authorList>
            <person name="Gloeckner G."/>
            <person name="Schaap P."/>
        </authorList>
    </citation>
    <scope>NUCLEOTIDE SEQUENCE [LARGE SCALE GENOMIC DNA]</scope>
    <source>
        <strain evidence="7 8">TK</strain>
    </source>
</reference>
<keyword evidence="2" id="KW-0547">Nucleotide-binding</keyword>
<sequence>MKLSRKSSIDLPLGLLRRRNSISGPCHLDVGGGNINHPKLMEFDSQEQYLNSLGEIKPYQSLSHPRVSSAPPTTKKSHHRSSSIQEKISVFFPQSSIPESINVINENFDSKSRRFSLDLHQIRDLNKQIRDEKVNKQQQLSMEEKQAQSIFHQSWNNVVKSYGLENLQFPNEILFLIGAPGAGKDTNTNYIRNSLGIESQPIVMSGLLNSEECQEIKSNGGLVDDQLVFDMLLKEISKPNFKGTEGIRKSVVIDGFPRSKKQARLVELLYEKLCWLRKEFNPNTESQPIFRISVLHVSEEESVRRQLNRGKSTIEANKQREEKQMPLLELRDTDIDPVSSKKRYQVYSEQYESLKSLANKFNFEEIDANGSREDVKLKIEQTYSKPTEEFKYYNIEDDHPSTKHHQPQAYAY</sequence>
<dbReference type="FunCoup" id="A0A151ZFW4">
    <property type="interactions" value="413"/>
</dbReference>
<evidence type="ECO:0000313" key="8">
    <source>
        <dbReference type="Proteomes" id="UP000076078"/>
    </source>
</evidence>
<keyword evidence="1 4" id="KW-0808">Transferase</keyword>
<evidence type="ECO:0000256" key="2">
    <source>
        <dbReference type="ARBA" id="ARBA00022741"/>
    </source>
</evidence>
<dbReference type="Gene3D" id="3.40.50.300">
    <property type="entry name" value="P-loop containing nucleotide triphosphate hydrolases"/>
    <property type="match status" value="1"/>
</dbReference>
<dbReference type="GO" id="GO:0019205">
    <property type="term" value="F:nucleobase-containing compound kinase activity"/>
    <property type="evidence" value="ECO:0007669"/>
    <property type="project" value="InterPro"/>
</dbReference>
<dbReference type="PANTHER" id="PTHR23359">
    <property type="entry name" value="NUCLEOTIDE KINASE"/>
    <property type="match status" value="1"/>
</dbReference>
<dbReference type="PRINTS" id="PR00094">
    <property type="entry name" value="ADENYLTKNASE"/>
</dbReference>
<proteinExistence type="inferred from homology"/>
<keyword evidence="5" id="KW-0175">Coiled coil</keyword>
<evidence type="ECO:0000313" key="7">
    <source>
        <dbReference type="EMBL" id="KYQ92817.1"/>
    </source>
</evidence>
<feature type="coiled-coil region" evidence="5">
    <location>
        <begin position="119"/>
        <end position="146"/>
    </location>
</feature>
<evidence type="ECO:0000256" key="1">
    <source>
        <dbReference type="ARBA" id="ARBA00022679"/>
    </source>
</evidence>
<keyword evidence="3 4" id="KW-0418">Kinase</keyword>
<dbReference type="Pfam" id="PF00406">
    <property type="entry name" value="ADK"/>
    <property type="match status" value="1"/>
</dbReference>
<dbReference type="AlphaFoldDB" id="A0A151ZFW4"/>
<gene>
    <name evidence="7" type="ORF">DLAC_05402</name>
</gene>
<dbReference type="SUPFAM" id="SSF52540">
    <property type="entry name" value="P-loop containing nucleoside triphosphate hydrolases"/>
    <property type="match status" value="1"/>
</dbReference>